<evidence type="ECO:0000256" key="2">
    <source>
        <dbReference type="ARBA" id="ARBA00022737"/>
    </source>
</evidence>
<evidence type="ECO:0000313" key="5">
    <source>
        <dbReference type="EMBL" id="CAH0374358.1"/>
    </source>
</evidence>
<dbReference type="EMBL" id="CAKKNE010000004">
    <property type="protein sequence ID" value="CAH0374358.1"/>
    <property type="molecule type" value="Genomic_DNA"/>
</dbReference>
<organism evidence="5 6">
    <name type="scientific">Pelagomonas calceolata</name>
    <dbReference type="NCBI Taxonomy" id="35677"/>
    <lineage>
        <taxon>Eukaryota</taxon>
        <taxon>Sar</taxon>
        <taxon>Stramenopiles</taxon>
        <taxon>Ochrophyta</taxon>
        <taxon>Pelagophyceae</taxon>
        <taxon>Pelagomonadales</taxon>
        <taxon>Pelagomonadaceae</taxon>
        <taxon>Pelagomonas</taxon>
    </lineage>
</organism>
<dbReference type="InterPro" id="IPR019775">
    <property type="entry name" value="WD40_repeat_CS"/>
</dbReference>
<evidence type="ECO:0000256" key="4">
    <source>
        <dbReference type="SAM" id="MobiDB-lite"/>
    </source>
</evidence>
<dbReference type="SUPFAM" id="SSF50978">
    <property type="entry name" value="WD40 repeat-like"/>
    <property type="match status" value="1"/>
</dbReference>
<dbReference type="InterPro" id="IPR001680">
    <property type="entry name" value="WD40_rpt"/>
</dbReference>
<evidence type="ECO:0000256" key="1">
    <source>
        <dbReference type="ARBA" id="ARBA00022574"/>
    </source>
</evidence>
<dbReference type="PROSITE" id="PS50082">
    <property type="entry name" value="WD_REPEATS_2"/>
    <property type="match status" value="2"/>
</dbReference>
<feature type="compositionally biased region" description="Polar residues" evidence="4">
    <location>
        <begin position="322"/>
        <end position="334"/>
    </location>
</feature>
<dbReference type="OrthoDB" id="308449at2759"/>
<keyword evidence="6" id="KW-1185">Reference proteome</keyword>
<dbReference type="SMART" id="SM00320">
    <property type="entry name" value="WD40"/>
    <property type="match status" value="4"/>
</dbReference>
<dbReference type="InterPro" id="IPR015943">
    <property type="entry name" value="WD40/YVTN_repeat-like_dom_sf"/>
</dbReference>
<dbReference type="Proteomes" id="UP000789595">
    <property type="component" value="Unassembled WGS sequence"/>
</dbReference>
<dbReference type="PROSITE" id="PS50294">
    <property type="entry name" value="WD_REPEATS_REGION"/>
    <property type="match status" value="1"/>
</dbReference>
<dbReference type="Pfam" id="PF00400">
    <property type="entry name" value="WD40"/>
    <property type="match status" value="2"/>
</dbReference>
<dbReference type="Gene3D" id="2.130.10.10">
    <property type="entry name" value="YVTN repeat-like/Quinoprotein amine dehydrogenase"/>
    <property type="match status" value="1"/>
</dbReference>
<evidence type="ECO:0000256" key="3">
    <source>
        <dbReference type="PROSITE-ProRule" id="PRU00221"/>
    </source>
</evidence>
<dbReference type="AlphaFoldDB" id="A0A8J2SPN3"/>
<dbReference type="PANTHER" id="PTHR44675">
    <property type="entry name" value="PAK1 INTERACTING PROTEIN 1"/>
    <property type="match status" value="1"/>
</dbReference>
<dbReference type="PROSITE" id="PS00678">
    <property type="entry name" value="WD_REPEATS_1"/>
    <property type="match status" value="1"/>
</dbReference>
<keyword evidence="1 3" id="KW-0853">WD repeat</keyword>
<feature type="repeat" description="WD" evidence="3">
    <location>
        <begin position="118"/>
        <end position="159"/>
    </location>
</feature>
<sequence length="358" mass="37791">MPEALVIAGSYEGGLHGWTFDNDNYELKFSFAAHQGCIRCVATNSHVEDAQPLLLTGGDDEVIRAFSLSTFRQLGELSKHAGTVTDLCFCGSKHFASASADGTILLWRLKEWTCVHVLGGHDKPVHSVDAHPSGRMLLSTGADRTLRLWDLVEGRGAHITRTKGEASKVCWNGPATSYLLILGARVEVLDVETSTAEFDIDVGARVLDACFLSGTDFVATADGAGCISVWSAQGCVWRRSRRGGGRVKALAGLRVGPCDKCASLDAWAASFRLVAAASSGACEAWAPAGPADDLDDEDAAAPAAVAAGTTARLTCLAVHAVSTTRPRSNSSFSGEASKRGLKDKLKRKRARSRSGSGV</sequence>
<gene>
    <name evidence="5" type="ORF">PECAL_4P16330</name>
</gene>
<reference evidence="5" key="1">
    <citation type="submission" date="2021-11" db="EMBL/GenBank/DDBJ databases">
        <authorList>
            <consortium name="Genoscope - CEA"/>
            <person name="William W."/>
        </authorList>
    </citation>
    <scope>NUCLEOTIDE SEQUENCE</scope>
</reference>
<name>A0A8J2SPN3_9STRA</name>
<protein>
    <submittedName>
        <fullName evidence="5">Uncharacterized protein</fullName>
    </submittedName>
</protein>
<accession>A0A8J2SPN3</accession>
<dbReference type="InterPro" id="IPR036322">
    <property type="entry name" value="WD40_repeat_dom_sf"/>
</dbReference>
<proteinExistence type="predicted"/>
<keyword evidence="2" id="KW-0677">Repeat</keyword>
<comment type="caution">
    <text evidence="5">The sequence shown here is derived from an EMBL/GenBank/DDBJ whole genome shotgun (WGS) entry which is preliminary data.</text>
</comment>
<dbReference type="InterPro" id="IPR051959">
    <property type="entry name" value="PAK1-Kinase_Regulator"/>
</dbReference>
<feature type="region of interest" description="Disordered" evidence="4">
    <location>
        <begin position="322"/>
        <end position="358"/>
    </location>
</feature>
<evidence type="ECO:0000313" key="6">
    <source>
        <dbReference type="Proteomes" id="UP000789595"/>
    </source>
</evidence>
<dbReference type="PANTHER" id="PTHR44675:SF1">
    <property type="entry name" value="P21-ACTIVATED PROTEIN KINASE-INTERACTING PROTEIN 1"/>
    <property type="match status" value="1"/>
</dbReference>
<feature type="repeat" description="WD" evidence="3">
    <location>
        <begin position="77"/>
        <end position="117"/>
    </location>
</feature>